<dbReference type="Proteomes" id="UP000009168">
    <property type="component" value="Unassembled WGS sequence"/>
</dbReference>
<dbReference type="AlphaFoldDB" id="Q235P2"/>
<keyword evidence="3" id="KW-1185">Reference proteome</keyword>
<reference evidence="3" key="1">
    <citation type="journal article" date="2006" name="PLoS Biol.">
        <title>Macronuclear genome sequence of the ciliate Tetrahymena thermophila, a model eukaryote.</title>
        <authorList>
            <person name="Eisen J.A."/>
            <person name="Coyne R.S."/>
            <person name="Wu M."/>
            <person name="Wu D."/>
            <person name="Thiagarajan M."/>
            <person name="Wortman J.R."/>
            <person name="Badger J.H."/>
            <person name="Ren Q."/>
            <person name="Amedeo P."/>
            <person name="Jones K.M."/>
            <person name="Tallon L.J."/>
            <person name="Delcher A.L."/>
            <person name="Salzberg S.L."/>
            <person name="Silva J.C."/>
            <person name="Haas B.J."/>
            <person name="Majoros W.H."/>
            <person name="Farzad M."/>
            <person name="Carlton J.M."/>
            <person name="Smith R.K. Jr."/>
            <person name="Garg J."/>
            <person name="Pearlman R.E."/>
            <person name="Karrer K.M."/>
            <person name="Sun L."/>
            <person name="Manning G."/>
            <person name="Elde N.C."/>
            <person name="Turkewitz A.P."/>
            <person name="Asai D.J."/>
            <person name="Wilkes D.E."/>
            <person name="Wang Y."/>
            <person name="Cai H."/>
            <person name="Collins K."/>
            <person name="Stewart B.A."/>
            <person name="Lee S.R."/>
            <person name="Wilamowska K."/>
            <person name="Weinberg Z."/>
            <person name="Ruzzo W.L."/>
            <person name="Wloga D."/>
            <person name="Gaertig J."/>
            <person name="Frankel J."/>
            <person name="Tsao C.-C."/>
            <person name="Gorovsky M.A."/>
            <person name="Keeling P.J."/>
            <person name="Waller R.F."/>
            <person name="Patron N.J."/>
            <person name="Cherry J.M."/>
            <person name="Stover N.A."/>
            <person name="Krieger C.J."/>
            <person name="del Toro C."/>
            <person name="Ryder H.F."/>
            <person name="Williamson S.C."/>
            <person name="Barbeau R.A."/>
            <person name="Hamilton E.P."/>
            <person name="Orias E."/>
        </authorList>
    </citation>
    <scope>NUCLEOTIDE SEQUENCE [LARGE SCALE GENOMIC DNA]</scope>
    <source>
        <strain evidence="3">SB210</strain>
    </source>
</reference>
<dbReference type="PANTHER" id="PTHR11319">
    <property type="entry name" value="G PROTEIN-COUPLED RECEPTOR-RELATED"/>
    <property type="match status" value="1"/>
</dbReference>
<feature type="transmembrane region" description="Helical" evidence="1">
    <location>
        <begin position="882"/>
        <end position="901"/>
    </location>
</feature>
<evidence type="ECO:0000256" key="1">
    <source>
        <dbReference type="SAM" id="Phobius"/>
    </source>
</evidence>
<dbReference type="OrthoDB" id="77931at2759"/>
<dbReference type="GeneID" id="7835631"/>
<feature type="transmembrane region" description="Helical" evidence="1">
    <location>
        <begin position="759"/>
        <end position="777"/>
    </location>
</feature>
<feature type="transmembrane region" description="Helical" evidence="1">
    <location>
        <begin position="1044"/>
        <end position="1065"/>
    </location>
</feature>
<evidence type="ECO:0000313" key="3">
    <source>
        <dbReference type="Proteomes" id="UP000009168"/>
    </source>
</evidence>
<dbReference type="InParanoid" id="Q235P2"/>
<feature type="transmembrane region" description="Helical" evidence="1">
    <location>
        <begin position="733"/>
        <end position="752"/>
    </location>
</feature>
<protein>
    <submittedName>
        <fullName evidence="2">Transmembrane protein, putative</fullName>
    </submittedName>
</protein>
<dbReference type="KEGG" id="tet:TTHERM_01052860"/>
<feature type="transmembrane region" description="Helical" evidence="1">
    <location>
        <begin position="1071"/>
        <end position="1096"/>
    </location>
</feature>
<keyword evidence="1 2" id="KW-0812">Transmembrane</keyword>
<organism evidence="2 3">
    <name type="scientific">Tetrahymena thermophila (strain SB210)</name>
    <dbReference type="NCBI Taxonomy" id="312017"/>
    <lineage>
        <taxon>Eukaryota</taxon>
        <taxon>Sar</taxon>
        <taxon>Alveolata</taxon>
        <taxon>Ciliophora</taxon>
        <taxon>Intramacronucleata</taxon>
        <taxon>Oligohymenophorea</taxon>
        <taxon>Hymenostomatida</taxon>
        <taxon>Tetrahymenina</taxon>
        <taxon>Tetrahymenidae</taxon>
        <taxon>Tetrahymena</taxon>
    </lineage>
</organism>
<dbReference type="EMBL" id="GG662759">
    <property type="protein sequence ID" value="EAR92238.2"/>
    <property type="molecule type" value="Genomic_DNA"/>
</dbReference>
<accession>Q235P2</accession>
<keyword evidence="1" id="KW-0472">Membrane</keyword>
<dbReference type="RefSeq" id="XP_001012483.2">
    <property type="nucleotide sequence ID" value="XM_001012483.2"/>
</dbReference>
<evidence type="ECO:0000313" key="2">
    <source>
        <dbReference type="EMBL" id="EAR92238.2"/>
    </source>
</evidence>
<dbReference type="HOGENOM" id="CLU_013710_1_0_1"/>
<feature type="transmembrane region" description="Helical" evidence="1">
    <location>
        <begin position="939"/>
        <end position="958"/>
    </location>
</feature>
<feature type="transmembrane region" description="Helical" evidence="1">
    <location>
        <begin position="843"/>
        <end position="870"/>
    </location>
</feature>
<feature type="transmembrane region" description="Helical" evidence="1">
    <location>
        <begin position="1013"/>
        <end position="1032"/>
    </location>
</feature>
<dbReference type="PANTHER" id="PTHR11319:SF35">
    <property type="entry name" value="OUTER MEMBRANE PROTEIN PMPC-RELATED"/>
    <property type="match status" value="1"/>
</dbReference>
<gene>
    <name evidence="2" type="ORF">TTHERM_01052860</name>
</gene>
<keyword evidence="1" id="KW-1133">Transmembrane helix</keyword>
<proteinExistence type="predicted"/>
<name>Q235P2_TETTS</name>
<sequence>MILRDQIQKEDLQEQFILSSKNLFIEDIQIINLQGYKFLIEGVELLEINNIFLSYSNIIDSNIENNIDYVFSSKKQINVDTIKIYINVLEQQSFEYYFQFKIEDQQDEIAQINVQKIQYQDESSQFQGYGLFKFFAEYDQRESFSTLAQTLNIGLIDYQQLNDQSFLLIQATNIKDISINQTIIHNFANNNEQSLFEFIYVNSFQMKSIQFTQNSKISNSIIVGTAGSFYLEEINIHQQNQFLKDFLVLNNCNSIMISNIVITNTEFNECLITVFNSDYFYLFNTTIHNITFIQKSLFQIANVTSYNLTSINIQQIQTFQSQSSIFNIGKESSQQSDSSQLLHINNLYSDLKNQQNLQLLLSNEAIKFIVIENSQIINGSSSDFGGCISMYLNSKSNQLTLINTTFNSCISKYLGGAVYGVQVIKTDQSQIFNCNSLIGGGFYVSNISNVNEINKINFKNNSALIADDNYSLGIQSIKIKEIVELNLNMDKSFQFIRVQKYLYPGIMYLIRLQLKINNQWYTQFNDKDLISNMYQFVNDPTEYYVSITPNELESIQYPYILWQAFEISQSINQTTQFILNSLFQEKFLVDSSQYQIYNGCNSQGMEKIQLTSYDKNRFSCRYCEYMKSGYQNQCQTCQSEYFEECYANYSKLRSSYWRSKYSIDSSDIQHCSINPSSCQGGKGIRNELCFEGHIGPQCLDCDTNNTYWNDTYAPSGIFQCTKCSSIQSNTIKIILSFIVVFLSLVMIILSTIKRQQNELHALYLSRMGIFFIGRTLYNKSLTSTYMKIFIFHTSIYLISINLKSIDIISSIISTQFLIYNPLQQSLISLNCFLSQFRSQSFSIGFLNVLLTFMIPVSLFCFIIVILGVALLLKKIDLKKSAYAANLSLIYIFITTFFSILLENSLSSFICLNLDKGNSYSLIDLNLQCVNSEDLQKIQILSFFILLIFQILFPLYTFNRLIWFKNKLRNVKVMFTYGFLYNEYKMKYFYWELIRLVVKTLLVVLNVSLKQYSLIAGVIISLLLLSYLLALQAYQPFISLFLNKFEKISIVISILTLNSTIILNQFNQSQNYFSLIFFVITQFLNLLFCLYNIWLILTSFIQQKMSQWKCFDIQLLNWIIPKPGQLFKINDNIKKLIKCVNYLKYYEQQQQQQYEYYCPFYFQEDKE</sequence>